<dbReference type="OrthoDB" id="9063716at2"/>
<dbReference type="InterPro" id="IPR013785">
    <property type="entry name" value="Aldolase_TIM"/>
</dbReference>
<comment type="caution">
    <text evidence="6">The sequence shown here is derived from an EMBL/GenBank/DDBJ whole genome shotgun (WGS) entry which is preliminary data.</text>
</comment>
<keyword evidence="7" id="KW-1185">Reference proteome</keyword>
<evidence type="ECO:0000313" key="6">
    <source>
        <dbReference type="EMBL" id="GFE42242.1"/>
    </source>
</evidence>
<dbReference type="AlphaFoldDB" id="A0A640V3R1"/>
<dbReference type="PANTHER" id="PTHR37418">
    <property type="entry name" value="3-KETO-5-AMINOHEXANOATE CLEAVAGE ENZYME-RELATED"/>
    <property type="match status" value="1"/>
</dbReference>
<evidence type="ECO:0000256" key="5">
    <source>
        <dbReference type="SAM" id="MobiDB-lite"/>
    </source>
</evidence>
<dbReference type="EMBL" id="BLIR01000003">
    <property type="protein sequence ID" value="GFE42242.1"/>
    <property type="molecule type" value="Genomic_DNA"/>
</dbReference>
<dbReference type="Gene3D" id="3.20.20.70">
    <property type="entry name" value="Aldolase class I"/>
    <property type="match status" value="1"/>
</dbReference>
<sequence>MHFLDDSLLPENQEKLVIQVAPYGPEWLPGDSDDIPVTMDEQIQKAVDCYNAGAQLLHIHVRELDGRGSKRLSMVNEMIARLREAVPEMILQVGGSISFAPEKEGDAAKWLDWDTRHMLAELDPKPDQVTIAVNTVQMNVVELLTQEDIAGTSLQNPLLHTAYRDMVSEAGPEFYLEHLKRLTANGIQPHFMLANLPQLETVERLIRAGVYTGPVNLNYVAIGGGASAFHPADLVEFARRAPDGAVLTIESIMRSTLPMNAMALALGLHVRVGIEDNLWSPRKERFTSVQQVEQIVRIADELGRDVATPLEAKRLYRIGEYWTDADETLGHLGLPPNRRPGQRGVPLRHPAPSPANTLV</sequence>
<dbReference type="GO" id="GO:0043720">
    <property type="term" value="F:3-keto-5-aminohexanoate cleavage activity"/>
    <property type="evidence" value="ECO:0007669"/>
    <property type="project" value="InterPro"/>
</dbReference>
<accession>A0A640V3R1</accession>
<name>A0A640V3R1_9ACTN</name>
<dbReference type="InterPro" id="IPR008567">
    <property type="entry name" value="BKACE"/>
</dbReference>
<feature type="region of interest" description="Disordered" evidence="5">
    <location>
        <begin position="332"/>
        <end position="359"/>
    </location>
</feature>
<dbReference type="Pfam" id="PF05853">
    <property type="entry name" value="BKACE"/>
    <property type="match status" value="1"/>
</dbReference>
<dbReference type="RefSeq" id="WP_159749491.1">
    <property type="nucleotide sequence ID" value="NZ_BLIR01000003.1"/>
</dbReference>
<keyword evidence="3" id="KW-0479">Metal-binding</keyword>
<dbReference type="GeneID" id="96287953"/>
<reference evidence="6 7" key="1">
    <citation type="submission" date="2019-12" db="EMBL/GenBank/DDBJ databases">
        <title>Whole genome shotgun sequence of Streptomyces tubercidicus NBRC 13090.</title>
        <authorList>
            <person name="Ichikawa N."/>
            <person name="Kimura A."/>
            <person name="Kitahashi Y."/>
            <person name="Komaki H."/>
            <person name="Tamura T."/>
        </authorList>
    </citation>
    <scope>NUCLEOTIDE SEQUENCE [LARGE SCALE GENOMIC DNA]</scope>
    <source>
        <strain evidence="6 7">NBRC 13090</strain>
    </source>
</reference>
<dbReference type="PANTHER" id="PTHR37418:SF2">
    <property type="entry name" value="3-KETO-5-AMINOHEXANOATE CLEAVAGE ENZYME"/>
    <property type="match status" value="1"/>
</dbReference>
<dbReference type="Proteomes" id="UP000431826">
    <property type="component" value="Unassembled WGS sequence"/>
</dbReference>
<organism evidence="6 7">
    <name type="scientific">Streptomyces tubercidicus</name>
    <dbReference type="NCBI Taxonomy" id="47759"/>
    <lineage>
        <taxon>Bacteria</taxon>
        <taxon>Bacillati</taxon>
        <taxon>Actinomycetota</taxon>
        <taxon>Actinomycetes</taxon>
        <taxon>Kitasatosporales</taxon>
        <taxon>Streptomycetaceae</taxon>
        <taxon>Streptomyces</taxon>
    </lineage>
</organism>
<keyword evidence="4" id="KW-0862">Zinc</keyword>
<proteinExistence type="predicted"/>
<comment type="cofactor">
    <cofactor evidence="1">
        <name>Zn(2+)</name>
        <dbReference type="ChEBI" id="CHEBI:29105"/>
    </cofactor>
</comment>
<gene>
    <name evidence="6" type="ORF">Stube_69150</name>
</gene>
<dbReference type="GO" id="GO:0046872">
    <property type="term" value="F:metal ion binding"/>
    <property type="evidence" value="ECO:0007669"/>
    <property type="project" value="UniProtKB-KW"/>
</dbReference>
<evidence type="ECO:0000256" key="3">
    <source>
        <dbReference type="ARBA" id="ARBA00022723"/>
    </source>
</evidence>
<evidence type="ECO:0000313" key="7">
    <source>
        <dbReference type="Proteomes" id="UP000431826"/>
    </source>
</evidence>
<protein>
    <submittedName>
        <fullName evidence="6">3-keto-5-aminohexanoate cleavage protein</fullName>
    </submittedName>
</protein>
<evidence type="ECO:0000256" key="2">
    <source>
        <dbReference type="ARBA" id="ARBA00022679"/>
    </source>
</evidence>
<keyword evidence="2" id="KW-0808">Transferase</keyword>
<evidence type="ECO:0000256" key="1">
    <source>
        <dbReference type="ARBA" id="ARBA00001947"/>
    </source>
</evidence>
<evidence type="ECO:0000256" key="4">
    <source>
        <dbReference type="ARBA" id="ARBA00022833"/>
    </source>
</evidence>